<evidence type="ECO:0000313" key="2">
    <source>
        <dbReference type="EMBL" id="KMM35797.1"/>
    </source>
</evidence>
<organism evidence="2 3">
    <name type="scientific">Guptibacillus hwajinpoensis</name>
    <dbReference type="NCBI Taxonomy" id="208199"/>
    <lineage>
        <taxon>Bacteria</taxon>
        <taxon>Bacillati</taxon>
        <taxon>Bacillota</taxon>
        <taxon>Bacilli</taxon>
        <taxon>Bacillales</taxon>
        <taxon>Guptibacillaceae</taxon>
        <taxon>Guptibacillus</taxon>
    </lineage>
</organism>
<gene>
    <name evidence="2" type="ORF">AB986_20290</name>
</gene>
<evidence type="ECO:0000313" key="3">
    <source>
        <dbReference type="Proteomes" id="UP000035996"/>
    </source>
</evidence>
<dbReference type="EMBL" id="LELK01000015">
    <property type="protein sequence ID" value="KMM35797.1"/>
    <property type="molecule type" value="Genomic_DNA"/>
</dbReference>
<reference evidence="2" key="1">
    <citation type="submission" date="2015-06" db="EMBL/GenBank/DDBJ databases">
        <authorList>
            <person name="Liu B."/>
            <person name="Wang J."/>
            <person name="Zhu Y."/>
            <person name="Liu G."/>
            <person name="Chen Q."/>
            <person name="Zheng C."/>
            <person name="Che J."/>
            <person name="Ge C."/>
            <person name="Shi H."/>
            <person name="Pan Z."/>
            <person name="Liu X."/>
        </authorList>
    </citation>
    <scope>NUCLEOTIDE SEQUENCE [LARGE SCALE GENOMIC DNA]</scope>
    <source>
        <strain evidence="2">DSM 16346</strain>
    </source>
</reference>
<sequence length="342" mass="38756">MSILEMLPVIPSNRNYWLVRTNSGKFYENFIKGSYIGIGWNKIKAEDIFINFKKDKKSLKPIESIAEKVHELYPDTQQNKHLANQLAKFSTEIKQGDIVLIPSKNSDIITFGEVESDTIYTEEVSEKEIVCEKRKEVKWLKRVSKASLDPYLYKLIYSHHTITNANEYATFIDRTINDFFVKNGEAHLILEVTTDKKINANDLFGLGNNLLNSIEDFNKVMNANLDSGNIEVKLNLNSPGKIELIGKVKTIGVVALLIVLINGGGFTVGYQDFNVDLHTDGIIKNVIEYQNNHQERELKEALTKKLDNMKVLSPDELVKLMDASTRSTTGNAEEPNDPDSKK</sequence>
<dbReference type="STRING" id="157733.AB986_20290"/>
<accession>A0A0J6FN52</accession>
<dbReference type="RefSeq" id="WP_048313472.1">
    <property type="nucleotide sequence ID" value="NZ_CP119526.1"/>
</dbReference>
<dbReference type="OrthoDB" id="2328079at2"/>
<dbReference type="AlphaFoldDB" id="A0A0J6FN52"/>
<protein>
    <submittedName>
        <fullName evidence="2">Uncharacterized protein</fullName>
    </submittedName>
</protein>
<dbReference type="Proteomes" id="UP000035996">
    <property type="component" value="Unassembled WGS sequence"/>
</dbReference>
<feature type="region of interest" description="Disordered" evidence="1">
    <location>
        <begin position="322"/>
        <end position="342"/>
    </location>
</feature>
<evidence type="ECO:0000256" key="1">
    <source>
        <dbReference type="SAM" id="MobiDB-lite"/>
    </source>
</evidence>
<proteinExistence type="predicted"/>
<name>A0A0J6FN52_9BACL</name>
<keyword evidence="3" id="KW-1185">Reference proteome</keyword>
<comment type="caution">
    <text evidence="2">The sequence shown here is derived from an EMBL/GenBank/DDBJ whole genome shotgun (WGS) entry which is preliminary data.</text>
</comment>